<keyword evidence="2" id="KW-1185">Reference proteome</keyword>
<sequence length="175" mass="19617">MLSIRNHCEMFQRYHTGHHKVRYLEKAERLSSLDVAHGRWRKESQFGGEGSVLTRMAACDCLAEPKKTSRGCLLLAQHEPQPQHERERSRPFLAASATPQPPLHALLGHPHRVRQSQKRLHPSAARLRTRAISLANRPAPRTTKAQPLDVGRPAPNTVHRTFALPAPDPAACIHA</sequence>
<dbReference type="AlphaFoldDB" id="A0A9P4U9P8"/>
<name>A0A9P4U9P8_9PLEO</name>
<reference evidence="1" key="1">
    <citation type="journal article" date="2020" name="Stud. Mycol.">
        <title>101 Dothideomycetes genomes: a test case for predicting lifestyles and emergence of pathogens.</title>
        <authorList>
            <person name="Haridas S."/>
            <person name="Albert R."/>
            <person name="Binder M."/>
            <person name="Bloem J."/>
            <person name="Labutti K."/>
            <person name="Salamov A."/>
            <person name="Andreopoulos B."/>
            <person name="Baker S."/>
            <person name="Barry K."/>
            <person name="Bills G."/>
            <person name="Bluhm B."/>
            <person name="Cannon C."/>
            <person name="Castanera R."/>
            <person name="Culley D."/>
            <person name="Daum C."/>
            <person name="Ezra D."/>
            <person name="Gonzalez J."/>
            <person name="Henrissat B."/>
            <person name="Kuo A."/>
            <person name="Liang C."/>
            <person name="Lipzen A."/>
            <person name="Lutzoni F."/>
            <person name="Magnuson J."/>
            <person name="Mondo S."/>
            <person name="Nolan M."/>
            <person name="Ohm R."/>
            <person name="Pangilinan J."/>
            <person name="Park H.-J."/>
            <person name="Ramirez L."/>
            <person name="Alfaro M."/>
            <person name="Sun H."/>
            <person name="Tritt A."/>
            <person name="Yoshinaga Y."/>
            <person name="Zwiers L.-H."/>
            <person name="Turgeon B."/>
            <person name="Goodwin S."/>
            <person name="Spatafora J."/>
            <person name="Crous P."/>
            <person name="Grigoriev I."/>
        </authorList>
    </citation>
    <scope>NUCLEOTIDE SEQUENCE</scope>
    <source>
        <strain evidence="1">CBS 690.94</strain>
    </source>
</reference>
<evidence type="ECO:0000313" key="1">
    <source>
        <dbReference type="EMBL" id="KAF2442221.1"/>
    </source>
</evidence>
<protein>
    <submittedName>
        <fullName evidence="1">Uncharacterized protein</fullName>
    </submittedName>
</protein>
<accession>A0A9P4U9P8</accession>
<proteinExistence type="predicted"/>
<gene>
    <name evidence="1" type="ORF">P171DRAFT_63770</name>
</gene>
<dbReference type="Proteomes" id="UP000799764">
    <property type="component" value="Unassembled WGS sequence"/>
</dbReference>
<organism evidence="1 2">
    <name type="scientific">Karstenula rhodostoma CBS 690.94</name>
    <dbReference type="NCBI Taxonomy" id="1392251"/>
    <lineage>
        <taxon>Eukaryota</taxon>
        <taxon>Fungi</taxon>
        <taxon>Dikarya</taxon>
        <taxon>Ascomycota</taxon>
        <taxon>Pezizomycotina</taxon>
        <taxon>Dothideomycetes</taxon>
        <taxon>Pleosporomycetidae</taxon>
        <taxon>Pleosporales</taxon>
        <taxon>Massarineae</taxon>
        <taxon>Didymosphaeriaceae</taxon>
        <taxon>Karstenula</taxon>
    </lineage>
</organism>
<evidence type="ECO:0000313" key="2">
    <source>
        <dbReference type="Proteomes" id="UP000799764"/>
    </source>
</evidence>
<dbReference type="EMBL" id="MU001504">
    <property type="protein sequence ID" value="KAF2442221.1"/>
    <property type="molecule type" value="Genomic_DNA"/>
</dbReference>
<comment type="caution">
    <text evidence="1">The sequence shown here is derived from an EMBL/GenBank/DDBJ whole genome shotgun (WGS) entry which is preliminary data.</text>
</comment>